<feature type="compositionally biased region" description="Polar residues" evidence="1">
    <location>
        <begin position="14"/>
        <end position="23"/>
    </location>
</feature>
<organism evidence="2 3">
    <name type="scientific">Epilithonimonas xixisoli</name>
    <dbReference type="NCBI Taxonomy" id="1476462"/>
    <lineage>
        <taxon>Bacteria</taxon>
        <taxon>Pseudomonadati</taxon>
        <taxon>Bacteroidota</taxon>
        <taxon>Flavobacteriia</taxon>
        <taxon>Flavobacteriales</taxon>
        <taxon>Weeksellaceae</taxon>
        <taxon>Chryseobacterium group</taxon>
        <taxon>Epilithonimonas</taxon>
    </lineage>
</organism>
<gene>
    <name evidence="2" type="ORF">B0I22_1565</name>
</gene>
<dbReference type="RefSeq" id="WP_281276578.1">
    <property type="nucleotide sequence ID" value="NZ_SOEO01000002.1"/>
</dbReference>
<proteinExistence type="predicted"/>
<accession>A0A4R8I512</accession>
<feature type="compositionally biased region" description="Basic and acidic residues" evidence="1">
    <location>
        <begin position="33"/>
        <end position="42"/>
    </location>
</feature>
<keyword evidence="3" id="KW-1185">Reference proteome</keyword>
<evidence type="ECO:0000313" key="2">
    <source>
        <dbReference type="EMBL" id="TDX83977.1"/>
    </source>
</evidence>
<feature type="region of interest" description="Disordered" evidence="1">
    <location>
        <begin position="1"/>
        <end position="42"/>
    </location>
</feature>
<dbReference type="Proteomes" id="UP000295313">
    <property type="component" value="Unassembled WGS sequence"/>
</dbReference>
<protein>
    <submittedName>
        <fullName evidence="2">Uncharacterized protein</fullName>
    </submittedName>
</protein>
<evidence type="ECO:0000256" key="1">
    <source>
        <dbReference type="SAM" id="MobiDB-lite"/>
    </source>
</evidence>
<dbReference type="EMBL" id="SOEO01000002">
    <property type="protein sequence ID" value="TDX83977.1"/>
    <property type="molecule type" value="Genomic_DNA"/>
</dbReference>
<dbReference type="AlphaFoldDB" id="A0A4R8I512"/>
<name>A0A4R8I512_9FLAO</name>
<sequence length="42" mass="5008">MTDMRSYWSVKRLSPNSVNGSKSTQRRKKVKLARKENLKNRK</sequence>
<reference evidence="2 3" key="1">
    <citation type="submission" date="2019-03" db="EMBL/GenBank/DDBJ databases">
        <title>Genomic Encyclopedia of Type Strains, Phase III (KMG-III): the genomes of soil and plant-associated and newly described type strains.</title>
        <authorList>
            <person name="Whitman W."/>
        </authorList>
    </citation>
    <scope>NUCLEOTIDE SEQUENCE [LARGE SCALE GENOMIC DNA]</scope>
    <source>
        <strain evidence="2 3">CGMCC 1.12802</strain>
    </source>
</reference>
<evidence type="ECO:0000313" key="3">
    <source>
        <dbReference type="Proteomes" id="UP000295313"/>
    </source>
</evidence>
<comment type="caution">
    <text evidence="2">The sequence shown here is derived from an EMBL/GenBank/DDBJ whole genome shotgun (WGS) entry which is preliminary data.</text>
</comment>